<dbReference type="EMBL" id="BSXT01019107">
    <property type="protein sequence ID" value="GMG17816.1"/>
    <property type="molecule type" value="Genomic_DNA"/>
</dbReference>
<comment type="caution">
    <text evidence="1">The sequence shown here is derived from an EMBL/GenBank/DDBJ whole genome shotgun (WGS) entry which is preliminary data.</text>
</comment>
<dbReference type="Proteomes" id="UP001165121">
    <property type="component" value="Unassembled WGS sequence"/>
</dbReference>
<gene>
    <name evidence="1" type="ORF">Pfra01_003038800</name>
</gene>
<evidence type="ECO:0000313" key="1">
    <source>
        <dbReference type="EMBL" id="GMG17816.1"/>
    </source>
</evidence>
<reference evidence="1" key="1">
    <citation type="submission" date="2023-04" db="EMBL/GenBank/DDBJ databases">
        <title>Phytophthora fragariaefolia NBRC 109709.</title>
        <authorList>
            <person name="Ichikawa N."/>
            <person name="Sato H."/>
            <person name="Tonouchi N."/>
        </authorList>
    </citation>
    <scope>NUCLEOTIDE SEQUENCE</scope>
    <source>
        <strain evidence="1">NBRC 109709</strain>
    </source>
</reference>
<name>A0A9W6YQV3_9STRA</name>
<accession>A0A9W6YQV3</accession>
<evidence type="ECO:0000313" key="2">
    <source>
        <dbReference type="Proteomes" id="UP001165121"/>
    </source>
</evidence>
<organism evidence="1 2">
    <name type="scientific">Phytophthora fragariaefolia</name>
    <dbReference type="NCBI Taxonomy" id="1490495"/>
    <lineage>
        <taxon>Eukaryota</taxon>
        <taxon>Sar</taxon>
        <taxon>Stramenopiles</taxon>
        <taxon>Oomycota</taxon>
        <taxon>Peronosporomycetes</taxon>
        <taxon>Peronosporales</taxon>
        <taxon>Peronosporaceae</taxon>
        <taxon>Phytophthora</taxon>
    </lineage>
</organism>
<proteinExistence type="predicted"/>
<dbReference type="PANTHER" id="PTHR47169">
    <property type="entry name" value="OS01G0541250 PROTEIN"/>
    <property type="match status" value="1"/>
</dbReference>
<dbReference type="OrthoDB" id="128484at2759"/>
<dbReference type="AlphaFoldDB" id="A0A9W6YQV3"/>
<dbReference type="PANTHER" id="PTHR47169:SF2">
    <property type="entry name" value="OS01G0541250 PROTEIN"/>
    <property type="match status" value="1"/>
</dbReference>
<protein>
    <submittedName>
        <fullName evidence="1">Unnamed protein product</fullName>
    </submittedName>
</protein>
<keyword evidence="2" id="KW-1185">Reference proteome</keyword>
<sequence>MKFDKKLAQVPIKDRAVERRAATVARVFRHLVQQAVKEGMLKRRTIFIKPALTAGNKLRSVEHTLSFIDRRTLGFEPMHNIVRVDDKCFYSDRDKRSYLVLDGEEPLLSWFHYGRKWRNHGVRLAGDRGAVGAQQIPAGGLGRSLTSWLDYT</sequence>